<dbReference type="AlphaFoldDB" id="A0A915U0U8"/>
<keyword evidence="1" id="KW-0472">Membrane</keyword>
<gene>
    <name evidence="2" type="ORF">GF1_17840</name>
</gene>
<proteinExistence type="predicted"/>
<dbReference type="KEGG" id="ddu:GF1_17840"/>
<sequence length="308" mass="34304">MTVLAGIGAITTLVQVVYLLINDSVICVNQGCSVVESLLRIPPLWFNGAGAFFFLSLLLAAIVARFSPGAQVFLRLLLFSGMAAEGVLVSYQAFVAQTFCSYCLFICFLIIVMNMLAGWRQACLAVLMFATELIIFSLLQFHNPGAGKKSFNIDHGTYAIKRCASPQRQLYLLFSSNCPHCRRVLDLLSTCTRCEVRFNPVQQIDKQVLPDLVPMDSWNPDINTLALKILGIETIPVLIEKRANGMRFIRGESDIMTYLKQNCLDPLPVAGESKDDFFLFDFAGEDECRMDVDCGEQMEPPVNLSDNR</sequence>
<dbReference type="RefSeq" id="WP_267926158.1">
    <property type="nucleotide sequence ID" value="NZ_AP024233.1"/>
</dbReference>
<evidence type="ECO:0000256" key="1">
    <source>
        <dbReference type="SAM" id="Phobius"/>
    </source>
</evidence>
<organism evidence="2 3">
    <name type="scientific">Desulfolithobacter dissulfuricans</name>
    <dbReference type="NCBI Taxonomy" id="2795293"/>
    <lineage>
        <taxon>Bacteria</taxon>
        <taxon>Pseudomonadati</taxon>
        <taxon>Thermodesulfobacteriota</taxon>
        <taxon>Desulfobulbia</taxon>
        <taxon>Desulfobulbales</taxon>
        <taxon>Desulfobulbaceae</taxon>
        <taxon>Desulfolithobacter</taxon>
    </lineage>
</organism>
<feature type="transmembrane region" description="Helical" evidence="1">
    <location>
        <begin position="43"/>
        <end position="64"/>
    </location>
</feature>
<dbReference type="EMBL" id="AP024233">
    <property type="protein sequence ID" value="BCO09408.1"/>
    <property type="molecule type" value="Genomic_DNA"/>
</dbReference>
<keyword evidence="1" id="KW-0812">Transmembrane</keyword>
<feature type="transmembrane region" description="Helical" evidence="1">
    <location>
        <begin position="124"/>
        <end position="142"/>
    </location>
</feature>
<dbReference type="CDD" id="cd12921">
    <property type="entry name" value="VKOR_4"/>
    <property type="match status" value="1"/>
</dbReference>
<name>A0A915U0U8_9BACT</name>
<accession>A0A915U0U8</accession>
<evidence type="ECO:0008006" key="4">
    <source>
        <dbReference type="Google" id="ProtNLM"/>
    </source>
</evidence>
<evidence type="ECO:0000313" key="3">
    <source>
        <dbReference type="Proteomes" id="UP001063350"/>
    </source>
</evidence>
<dbReference type="Gene3D" id="1.20.1440.130">
    <property type="entry name" value="VKOR domain"/>
    <property type="match status" value="1"/>
</dbReference>
<dbReference type="InterPro" id="IPR038354">
    <property type="entry name" value="VKOR_sf"/>
</dbReference>
<feature type="transmembrane region" description="Helical" evidence="1">
    <location>
        <begin position="76"/>
        <end position="93"/>
    </location>
</feature>
<reference evidence="2" key="1">
    <citation type="submission" date="2020-12" db="EMBL/GenBank/DDBJ databases">
        <title>Desulfobium dissulfuricans gen. nov., sp. nov., a novel mesophilic, sulfate-reducing bacterium isolated from a deep-sea hydrothermal vent.</title>
        <authorList>
            <person name="Hashimoto Y."/>
            <person name="Tame A."/>
            <person name="Sawayama S."/>
            <person name="Miyazaki J."/>
            <person name="Takai K."/>
            <person name="Nakagawa S."/>
        </authorList>
    </citation>
    <scope>NUCLEOTIDE SEQUENCE</scope>
    <source>
        <strain evidence="2">GF1</strain>
    </source>
</reference>
<keyword evidence="1" id="KW-1133">Transmembrane helix</keyword>
<keyword evidence="3" id="KW-1185">Reference proteome</keyword>
<feature type="transmembrane region" description="Helical" evidence="1">
    <location>
        <begin position="99"/>
        <end position="117"/>
    </location>
</feature>
<evidence type="ECO:0000313" key="2">
    <source>
        <dbReference type="EMBL" id="BCO09408.1"/>
    </source>
</evidence>
<dbReference type="Proteomes" id="UP001063350">
    <property type="component" value="Chromosome"/>
</dbReference>
<protein>
    <recommendedName>
        <fullName evidence="4">Vitamin K epoxide reductase domain-containing protein</fullName>
    </recommendedName>
</protein>